<evidence type="ECO:0000313" key="16">
    <source>
        <dbReference type="Proteomes" id="UP000245956"/>
    </source>
</evidence>
<feature type="region of interest" description="Disordered" evidence="13">
    <location>
        <begin position="644"/>
        <end position="678"/>
    </location>
</feature>
<evidence type="ECO:0000256" key="5">
    <source>
        <dbReference type="ARBA" id="ARBA00022679"/>
    </source>
</evidence>
<dbReference type="InterPro" id="IPR021150">
    <property type="entry name" value="Ubiq_cyt_c_chap"/>
</dbReference>
<dbReference type="Pfam" id="PF03981">
    <property type="entry name" value="Ubiq_cyt_C_chap"/>
    <property type="match status" value="1"/>
</dbReference>
<protein>
    <recommendedName>
        <fullName evidence="11">3-oxoacyl-[acyl-carrier-protein] synthase, mitochondrial</fullName>
        <ecNumber evidence="3">2.3.1.41</ecNumber>
    </recommendedName>
    <alternativeName>
        <fullName evidence="10">Beta-ketoacyl-ACP synthase</fullName>
    </alternativeName>
</protein>
<evidence type="ECO:0000256" key="8">
    <source>
        <dbReference type="ARBA" id="ARBA00023160"/>
    </source>
</evidence>
<dbReference type="CDD" id="cd00834">
    <property type="entry name" value="KAS_I_II"/>
    <property type="match status" value="1"/>
</dbReference>
<dbReference type="InterPro" id="IPR018201">
    <property type="entry name" value="Ketoacyl_synth_AS"/>
</dbReference>
<proteinExistence type="inferred from homology"/>
<gene>
    <name evidence="15" type="ORF">PCL_08182</name>
</gene>
<dbReference type="InterPro" id="IPR017568">
    <property type="entry name" value="3-oxoacyl-ACP_synth-2"/>
</dbReference>
<feature type="compositionally biased region" description="Low complexity" evidence="13">
    <location>
        <begin position="984"/>
        <end position="1001"/>
    </location>
</feature>
<comment type="pathway">
    <text evidence="1">Lipid metabolism; fatty acid biosynthesis.</text>
</comment>
<feature type="region of interest" description="Disordered" evidence="13">
    <location>
        <begin position="984"/>
        <end position="1010"/>
    </location>
</feature>
<dbReference type="InterPro" id="IPR014030">
    <property type="entry name" value="Ketoacyl_synth_N"/>
</dbReference>
<keyword evidence="8" id="KW-0275">Fatty acid biosynthesis</keyword>
<dbReference type="InterPro" id="IPR000794">
    <property type="entry name" value="Beta-ketoacyl_synthase"/>
</dbReference>
<dbReference type="Pfam" id="PF00109">
    <property type="entry name" value="ketoacyl-synt"/>
    <property type="match status" value="1"/>
</dbReference>
<evidence type="ECO:0000256" key="1">
    <source>
        <dbReference type="ARBA" id="ARBA00005194"/>
    </source>
</evidence>
<evidence type="ECO:0000313" key="15">
    <source>
        <dbReference type="EMBL" id="PWI74868.1"/>
    </source>
</evidence>
<dbReference type="Pfam" id="PF02801">
    <property type="entry name" value="Ketoacyl-synt_C"/>
    <property type="match status" value="1"/>
</dbReference>
<organism evidence="15 16">
    <name type="scientific">Purpureocillium lilacinum</name>
    <name type="common">Paecilomyces lilacinus</name>
    <dbReference type="NCBI Taxonomy" id="33203"/>
    <lineage>
        <taxon>Eukaryota</taxon>
        <taxon>Fungi</taxon>
        <taxon>Dikarya</taxon>
        <taxon>Ascomycota</taxon>
        <taxon>Pezizomycotina</taxon>
        <taxon>Sordariomycetes</taxon>
        <taxon>Hypocreomycetidae</taxon>
        <taxon>Hypocreales</taxon>
        <taxon>Ophiocordycipitaceae</taxon>
        <taxon>Purpureocillium</taxon>
    </lineage>
</organism>
<evidence type="ECO:0000256" key="4">
    <source>
        <dbReference type="ARBA" id="ARBA00022516"/>
    </source>
</evidence>
<feature type="domain" description="Ketosynthase family 3 (KS3)" evidence="14">
    <location>
        <begin position="129"/>
        <end position="554"/>
    </location>
</feature>
<dbReference type="InterPro" id="IPR014031">
    <property type="entry name" value="Ketoacyl_synth_C"/>
</dbReference>
<keyword evidence="5 12" id="KW-0808">Transferase</keyword>
<evidence type="ECO:0000256" key="7">
    <source>
        <dbReference type="ARBA" id="ARBA00023098"/>
    </source>
</evidence>
<feature type="compositionally biased region" description="Low complexity" evidence="13">
    <location>
        <begin position="697"/>
        <end position="738"/>
    </location>
</feature>
<dbReference type="GO" id="GO:0005739">
    <property type="term" value="C:mitochondrion"/>
    <property type="evidence" value="ECO:0007669"/>
    <property type="project" value="TreeGrafter"/>
</dbReference>
<name>A0A2U3EK24_PURLI</name>
<dbReference type="Proteomes" id="UP000245956">
    <property type="component" value="Unassembled WGS sequence"/>
</dbReference>
<dbReference type="InterPro" id="IPR016039">
    <property type="entry name" value="Thiolase-like"/>
</dbReference>
<dbReference type="GO" id="GO:0004315">
    <property type="term" value="F:3-oxoacyl-[acyl-carrier-protein] synthase activity"/>
    <property type="evidence" value="ECO:0007669"/>
    <property type="project" value="UniProtKB-EC"/>
</dbReference>
<evidence type="ECO:0000256" key="11">
    <source>
        <dbReference type="ARBA" id="ARBA00072686"/>
    </source>
</evidence>
<keyword evidence="6" id="KW-0276">Fatty acid metabolism</keyword>
<evidence type="ECO:0000259" key="14">
    <source>
        <dbReference type="PROSITE" id="PS52004"/>
    </source>
</evidence>
<accession>A0A2U3EK24</accession>
<evidence type="ECO:0000256" key="13">
    <source>
        <dbReference type="SAM" id="MobiDB-lite"/>
    </source>
</evidence>
<dbReference type="PROSITE" id="PS52004">
    <property type="entry name" value="KS3_2"/>
    <property type="match status" value="1"/>
</dbReference>
<dbReference type="NCBIfam" id="NF005589">
    <property type="entry name" value="PRK07314.1"/>
    <property type="match status" value="1"/>
</dbReference>
<comment type="similarity">
    <text evidence="2 12">Belongs to the thiolase-like superfamily. Beta-ketoacyl-ACP synthases family.</text>
</comment>
<evidence type="ECO:0000256" key="9">
    <source>
        <dbReference type="ARBA" id="ARBA00023315"/>
    </source>
</evidence>
<evidence type="ECO:0000256" key="10">
    <source>
        <dbReference type="ARBA" id="ARBA00044350"/>
    </source>
</evidence>
<dbReference type="FunFam" id="3.40.47.10:FF:000015">
    <property type="entry name" value="3-oxoacyl-[acyl-carrier-protein] synthase, mitochondrial"/>
    <property type="match status" value="1"/>
</dbReference>
<dbReference type="FunFam" id="3.40.47.10:FF:000024">
    <property type="entry name" value="3-oxoacyl-[acyl-carrier-protein] synthase, mitochondrial"/>
    <property type="match status" value="1"/>
</dbReference>
<dbReference type="PANTHER" id="PTHR11712">
    <property type="entry name" value="POLYKETIDE SYNTHASE-RELATED"/>
    <property type="match status" value="1"/>
</dbReference>
<sequence>MDGMSDGTTEKRKEQVAKPRAFPEQPRNAWVAPARVSAKAAVPPCRLTLNSISHNRTCPWHTSLQLSIAEEAISHVQVRLWWPAPRMGPGSGSMTYAMPSLESSSVRQMHTLRLQRKRSPKTGHGKASMRRVVVTGLGAITPLGVGVRRTWSRLLAGESGITSVASREPRVRWQELTSTVAGVVPRGNANGQWNAADWLTTAEQRRMSAFTQYAIAASDMALKDSGWDSASEEGKEATGVCLGSGIGNLEEIYETSLAHQRDGYKKVSPLFVPKILINMAAGHIAMRHGFQGPNHAATTACTTGAHSIGDASRFIALGDADVMVAGGSESCIHPLTFAGFGRARSLSTAFNDNPAGSCRPFDAGRSGFVVSEGAAVCVLEELEHAKARGARIYAEVRGYGCSGDAYHMTAPREDGNGAYLAMRRALKSAQIRPSQVDYINAHATGTQVGDVAEAAAIRRLMLGDGGVSSEAQVTVSSTKGAIGHLLGAAGAIEALFCILAVHEGIVPATLNLERPDVGIDFNFVPLEAQQKKVDVAVTNSFGFGGTNSSLVISRFEYLDWLSPQVRTLDVHDEVAGDATANGWAPEGRYANGRYKARQPTFCRPAVDPAGETGPFQSTSAPTRRCQLQVEVSCALSGSCRRDALEKKSPARRGTPNHPDTQAAPFRPPSPSRTTSRTMTTCETCRLQARMLVRSAVRAGAPRAPARTMAPATAQSLPRAATTATTTQTRASSSSSRTTPSLMATIQVPARLFSSTGARRILGMGGLAESYRVLGASERLYKSCSKAADYHITEEERKNDQVEKLEDGEELGHPVDADNVWHKTFKLQPSFSTWSHVTMLQLYLINARLRMLDRDAYRNWQQQLVDHFFFECEKKMHLDHGITSAALRQRYLKDIFVQWRGLLLAYDEGLIKGDAVLASAVWRNLFKGDPAADPRALLAIVGWMRSSLAALEAASDMTFVQRAQDILSKPVDVFWTRLEEPFKRAGAGAAEQGEAGQHQQQQSDPAGSPAA</sequence>
<evidence type="ECO:0000256" key="6">
    <source>
        <dbReference type="ARBA" id="ARBA00022832"/>
    </source>
</evidence>
<dbReference type="NCBIfam" id="TIGR03150">
    <property type="entry name" value="fabF"/>
    <property type="match status" value="1"/>
</dbReference>
<dbReference type="PROSITE" id="PS00606">
    <property type="entry name" value="KS3_1"/>
    <property type="match status" value="1"/>
</dbReference>
<dbReference type="PANTHER" id="PTHR11712:SF336">
    <property type="entry name" value="3-OXOACYL-[ACYL-CARRIER-PROTEIN] SYNTHASE, MITOCHONDRIAL"/>
    <property type="match status" value="1"/>
</dbReference>
<evidence type="ECO:0000256" key="3">
    <source>
        <dbReference type="ARBA" id="ARBA00013191"/>
    </source>
</evidence>
<dbReference type="InterPro" id="IPR020841">
    <property type="entry name" value="PKS_Beta-ketoAc_synthase_dom"/>
</dbReference>
<evidence type="ECO:0000256" key="2">
    <source>
        <dbReference type="ARBA" id="ARBA00008467"/>
    </source>
</evidence>
<keyword evidence="9" id="KW-0012">Acyltransferase</keyword>
<dbReference type="SMART" id="SM00825">
    <property type="entry name" value="PKS_KS"/>
    <property type="match status" value="1"/>
</dbReference>
<dbReference type="EMBL" id="LCWV01000003">
    <property type="protein sequence ID" value="PWI74868.1"/>
    <property type="molecule type" value="Genomic_DNA"/>
</dbReference>
<keyword evidence="4" id="KW-0444">Lipid biosynthesis</keyword>
<dbReference type="SUPFAM" id="SSF53901">
    <property type="entry name" value="Thiolase-like"/>
    <property type="match status" value="2"/>
</dbReference>
<comment type="caution">
    <text evidence="15">The sequence shown here is derived from an EMBL/GenBank/DDBJ whole genome shotgun (WGS) entry which is preliminary data.</text>
</comment>
<keyword evidence="7" id="KW-0443">Lipid metabolism</keyword>
<evidence type="ECO:0000256" key="12">
    <source>
        <dbReference type="RuleBase" id="RU003694"/>
    </source>
</evidence>
<dbReference type="AlphaFoldDB" id="A0A2U3EK24"/>
<dbReference type="EC" id="2.3.1.41" evidence="3"/>
<dbReference type="Gene3D" id="3.40.47.10">
    <property type="match status" value="2"/>
</dbReference>
<reference evidence="15 16" key="1">
    <citation type="journal article" date="2016" name="Front. Microbiol.">
        <title>Genome and transcriptome sequences reveal the specific parasitism of the nematophagous Purpureocillium lilacinum 36-1.</title>
        <authorList>
            <person name="Xie J."/>
            <person name="Li S."/>
            <person name="Mo C."/>
            <person name="Xiao X."/>
            <person name="Peng D."/>
            <person name="Wang G."/>
            <person name="Xiao Y."/>
        </authorList>
    </citation>
    <scope>NUCLEOTIDE SEQUENCE [LARGE SCALE GENOMIC DNA]</scope>
    <source>
        <strain evidence="15 16">36-1</strain>
    </source>
</reference>
<dbReference type="GO" id="GO:0006633">
    <property type="term" value="P:fatty acid biosynthetic process"/>
    <property type="evidence" value="ECO:0007669"/>
    <property type="project" value="UniProtKB-KW"/>
</dbReference>
<feature type="compositionally biased region" description="Basic and acidic residues" evidence="13">
    <location>
        <begin position="8"/>
        <end position="17"/>
    </location>
</feature>
<feature type="region of interest" description="Disordered" evidence="13">
    <location>
        <begin position="697"/>
        <end position="739"/>
    </location>
</feature>
<feature type="region of interest" description="Disordered" evidence="13">
    <location>
        <begin position="1"/>
        <end position="27"/>
    </location>
</feature>